<dbReference type="EC" id="5.3.1.6" evidence="4"/>
<name>A0A7R9KJL9_9ACAR</name>
<evidence type="ECO:0000256" key="3">
    <source>
        <dbReference type="ARBA" id="ARBA00008088"/>
    </source>
</evidence>
<dbReference type="FunFam" id="3.40.50.1360:FF:000001">
    <property type="entry name" value="Ribose-5-phosphate isomerase A"/>
    <property type="match status" value="1"/>
</dbReference>
<dbReference type="CDD" id="cd01398">
    <property type="entry name" value="RPI_A"/>
    <property type="match status" value="1"/>
</dbReference>
<dbReference type="Proteomes" id="UP000759131">
    <property type="component" value="Unassembled WGS sequence"/>
</dbReference>
<evidence type="ECO:0000256" key="1">
    <source>
        <dbReference type="ARBA" id="ARBA00001713"/>
    </source>
</evidence>
<dbReference type="NCBIfam" id="NF001924">
    <property type="entry name" value="PRK00702.1"/>
    <property type="match status" value="1"/>
</dbReference>
<evidence type="ECO:0000256" key="5">
    <source>
        <dbReference type="ARBA" id="ARBA00023235"/>
    </source>
</evidence>
<keyword evidence="8" id="KW-1185">Reference proteome</keyword>
<dbReference type="AlphaFoldDB" id="A0A7R9KJL9"/>
<dbReference type="OrthoDB" id="1555531at2759"/>
<dbReference type="GO" id="GO:0004751">
    <property type="term" value="F:ribose-5-phosphate isomerase activity"/>
    <property type="evidence" value="ECO:0007669"/>
    <property type="project" value="UniProtKB-EC"/>
</dbReference>
<reference evidence="7" key="1">
    <citation type="submission" date="2020-11" db="EMBL/GenBank/DDBJ databases">
        <authorList>
            <person name="Tran Van P."/>
        </authorList>
    </citation>
    <scope>NUCLEOTIDE SEQUENCE</scope>
</reference>
<dbReference type="NCBIfam" id="TIGR00021">
    <property type="entry name" value="rpiA"/>
    <property type="match status" value="1"/>
</dbReference>
<comment type="catalytic activity">
    <reaction evidence="1">
        <text>aldehydo-D-ribose 5-phosphate = D-ribulose 5-phosphate</text>
        <dbReference type="Rhea" id="RHEA:14657"/>
        <dbReference type="ChEBI" id="CHEBI:58121"/>
        <dbReference type="ChEBI" id="CHEBI:58273"/>
        <dbReference type="EC" id="5.3.1.6"/>
    </reaction>
</comment>
<evidence type="ECO:0000313" key="8">
    <source>
        <dbReference type="Proteomes" id="UP000759131"/>
    </source>
</evidence>
<evidence type="ECO:0000256" key="6">
    <source>
        <dbReference type="ARBA" id="ARBA00029734"/>
    </source>
</evidence>
<gene>
    <name evidence="7" type="ORF">OSB1V03_LOCUS3614</name>
</gene>
<dbReference type="InterPro" id="IPR037171">
    <property type="entry name" value="NagB/RpiA_transferase-like"/>
</dbReference>
<dbReference type="InterPro" id="IPR004788">
    <property type="entry name" value="Ribose5P_isomerase_type_A"/>
</dbReference>
<dbReference type="FunFam" id="3.30.70.260:FF:000018">
    <property type="entry name" value="Ribose-5-phosphate isomerase A"/>
    <property type="match status" value="1"/>
</dbReference>
<evidence type="ECO:0000256" key="4">
    <source>
        <dbReference type="ARBA" id="ARBA00011959"/>
    </source>
</evidence>
<comment type="similarity">
    <text evidence="3">Belongs to the ribose 5-phosphate isomerase family.</text>
</comment>
<comment type="pathway">
    <text evidence="2">Carbohydrate degradation; pentose phosphate pathway; D-ribose 5-phosphate from D-ribulose 5-phosphate (non-oxidative stage): step 1/1.</text>
</comment>
<dbReference type="EMBL" id="OC856068">
    <property type="protein sequence ID" value="CAD7623154.1"/>
    <property type="molecule type" value="Genomic_DNA"/>
</dbReference>
<evidence type="ECO:0000256" key="2">
    <source>
        <dbReference type="ARBA" id="ARBA00004988"/>
    </source>
</evidence>
<sequence length="230" mass="25107">MRCRAVDNHLKNGLKVGIGSGSTIVFAVQRIAQKGLDVICVPTSFQSKQLIRDNGLRLSDLEECPQLDVTIDGADEVDVESLVLIKGGGAALTQEKIVASASKELIIVADYTKESLDLGQKWTKGLPIEVIPMAYKVVIDKIEKSYKGTAVLRMAKAKAGPVVTDNGNFIIDWIFPAKVGNEKRDIKYWSELNTNIKMITGVVETGLFIGMTSRVYFGQNDGSVTTFPKQ</sequence>
<dbReference type="Pfam" id="PF06026">
    <property type="entry name" value="Rib_5-P_isom_A"/>
    <property type="match status" value="1"/>
</dbReference>
<organism evidence="7">
    <name type="scientific">Medioppia subpectinata</name>
    <dbReference type="NCBI Taxonomy" id="1979941"/>
    <lineage>
        <taxon>Eukaryota</taxon>
        <taxon>Metazoa</taxon>
        <taxon>Ecdysozoa</taxon>
        <taxon>Arthropoda</taxon>
        <taxon>Chelicerata</taxon>
        <taxon>Arachnida</taxon>
        <taxon>Acari</taxon>
        <taxon>Acariformes</taxon>
        <taxon>Sarcoptiformes</taxon>
        <taxon>Oribatida</taxon>
        <taxon>Brachypylina</taxon>
        <taxon>Oppioidea</taxon>
        <taxon>Oppiidae</taxon>
        <taxon>Medioppia</taxon>
    </lineage>
</organism>
<dbReference type="UniPathway" id="UPA00115">
    <property type="reaction ID" value="UER00412"/>
</dbReference>
<evidence type="ECO:0000313" key="7">
    <source>
        <dbReference type="EMBL" id="CAD7623154.1"/>
    </source>
</evidence>
<keyword evidence="5" id="KW-0413">Isomerase</keyword>
<dbReference type="PANTHER" id="PTHR11934:SF0">
    <property type="entry name" value="RIBOSE-5-PHOSPHATE ISOMERASE"/>
    <property type="match status" value="1"/>
</dbReference>
<dbReference type="GO" id="GO:0006014">
    <property type="term" value="P:D-ribose metabolic process"/>
    <property type="evidence" value="ECO:0007669"/>
    <property type="project" value="TreeGrafter"/>
</dbReference>
<dbReference type="SUPFAM" id="SSF75445">
    <property type="entry name" value="D-ribose-5-phosphate isomerase (RpiA), lid domain"/>
    <property type="match status" value="1"/>
</dbReference>
<proteinExistence type="inferred from homology"/>
<dbReference type="PANTHER" id="PTHR11934">
    <property type="entry name" value="RIBOSE-5-PHOSPHATE ISOMERASE"/>
    <property type="match status" value="1"/>
</dbReference>
<dbReference type="Gene3D" id="3.40.50.1360">
    <property type="match status" value="1"/>
</dbReference>
<accession>A0A7R9KJL9</accession>
<dbReference type="SUPFAM" id="SSF100950">
    <property type="entry name" value="NagB/RpiA/CoA transferase-like"/>
    <property type="match status" value="1"/>
</dbReference>
<dbReference type="Gene3D" id="3.30.70.260">
    <property type="match status" value="1"/>
</dbReference>
<dbReference type="EMBL" id="CAJPIZ010001493">
    <property type="protein sequence ID" value="CAG2103584.1"/>
    <property type="molecule type" value="Genomic_DNA"/>
</dbReference>
<dbReference type="GO" id="GO:0005737">
    <property type="term" value="C:cytoplasm"/>
    <property type="evidence" value="ECO:0007669"/>
    <property type="project" value="TreeGrafter"/>
</dbReference>
<protein>
    <recommendedName>
        <fullName evidence="4">ribose-5-phosphate isomerase</fullName>
        <ecNumber evidence="4">5.3.1.6</ecNumber>
    </recommendedName>
    <alternativeName>
        <fullName evidence="6">Phosphoriboisomerase</fullName>
    </alternativeName>
</protein>
<dbReference type="GO" id="GO:0009052">
    <property type="term" value="P:pentose-phosphate shunt, non-oxidative branch"/>
    <property type="evidence" value="ECO:0007669"/>
    <property type="project" value="InterPro"/>
</dbReference>